<evidence type="ECO:0000256" key="1">
    <source>
        <dbReference type="SAM" id="Phobius"/>
    </source>
</evidence>
<keyword evidence="4" id="KW-1185">Reference proteome</keyword>
<dbReference type="STRING" id="28028.CFLV_07510"/>
<reference evidence="2 4" key="1">
    <citation type="submission" date="2014-08" db="EMBL/GenBank/DDBJ databases">
        <title>Complete genome sequence of Corynebacterium flavescens OJ8(T)(=DSM 20296(T)), isolated from cheese.</title>
        <authorList>
            <person name="Ruckert C."/>
            <person name="Albersmeier A."/>
            <person name="Winkler A."/>
            <person name="Kalinowski J."/>
        </authorList>
    </citation>
    <scope>NUCLEOTIDE SEQUENCE [LARGE SCALE GENOMIC DNA]</scope>
    <source>
        <strain evidence="2 4">OJ8</strain>
    </source>
</reference>
<dbReference type="KEGG" id="cfc:CFLV_07510"/>
<dbReference type="RefSeq" id="WP_075729991.1">
    <property type="nucleotide sequence ID" value="NZ_BJNB01000003.1"/>
</dbReference>
<dbReference type="GeneID" id="82880561"/>
<dbReference type="Proteomes" id="UP000315353">
    <property type="component" value="Unassembled WGS sequence"/>
</dbReference>
<feature type="transmembrane region" description="Helical" evidence="1">
    <location>
        <begin position="7"/>
        <end position="25"/>
    </location>
</feature>
<accession>A0A1L7CMH8</accession>
<proteinExistence type="predicted"/>
<keyword evidence="1" id="KW-0812">Transmembrane</keyword>
<keyword evidence="1" id="KW-0472">Membrane</keyword>
<evidence type="ECO:0000313" key="5">
    <source>
        <dbReference type="Proteomes" id="UP000315353"/>
    </source>
</evidence>
<sequence length="214" mass="22893">MKIAVRRALSCVVGLFAIAVFYLALTGKFSAYVNPRFFWLLILAGLVLATAVIGSSARLRLPKIAFILLVPLALIWIAEPGQLGASMARQQSLAPLPAGGTFPALRPGLNQVGMRELNARSRLEPEITIGAEVAVMGFAVAEGENWRLARFTMPCCAADAVAYFADLDLSHWSPGIGQGGLRESAKASKKINGTPFMPRSGCLHRASRPCGEQN</sequence>
<dbReference type="EMBL" id="BJNB01000003">
    <property type="protein sequence ID" value="GEB96883.1"/>
    <property type="molecule type" value="Genomic_DNA"/>
</dbReference>
<name>A0A1L7CMH8_CORFL</name>
<dbReference type="Proteomes" id="UP000185479">
    <property type="component" value="Chromosome"/>
</dbReference>
<evidence type="ECO:0000313" key="2">
    <source>
        <dbReference type="EMBL" id="APT87050.1"/>
    </source>
</evidence>
<evidence type="ECO:0000313" key="3">
    <source>
        <dbReference type="EMBL" id="GEB96883.1"/>
    </source>
</evidence>
<feature type="transmembrane region" description="Helical" evidence="1">
    <location>
        <begin position="37"/>
        <end position="54"/>
    </location>
</feature>
<evidence type="ECO:0000313" key="4">
    <source>
        <dbReference type="Proteomes" id="UP000185479"/>
    </source>
</evidence>
<organism evidence="2 4">
    <name type="scientific">Corynebacterium flavescens</name>
    <dbReference type="NCBI Taxonomy" id="28028"/>
    <lineage>
        <taxon>Bacteria</taxon>
        <taxon>Bacillati</taxon>
        <taxon>Actinomycetota</taxon>
        <taxon>Actinomycetes</taxon>
        <taxon>Mycobacteriales</taxon>
        <taxon>Corynebacteriaceae</taxon>
        <taxon>Corynebacterium</taxon>
    </lineage>
</organism>
<protein>
    <submittedName>
        <fullName evidence="2">Uncharacterized protein</fullName>
    </submittedName>
</protein>
<dbReference type="AlphaFoldDB" id="A0A1L7CMH8"/>
<dbReference type="OrthoDB" id="359029at2"/>
<reference evidence="3 5" key="2">
    <citation type="submission" date="2019-06" db="EMBL/GenBank/DDBJ databases">
        <title>Whole genome shotgun sequence of Corynebacterium flavescens NBRC 14136.</title>
        <authorList>
            <person name="Hosoyama A."/>
            <person name="Uohara A."/>
            <person name="Ohji S."/>
            <person name="Ichikawa N."/>
        </authorList>
    </citation>
    <scope>NUCLEOTIDE SEQUENCE [LARGE SCALE GENOMIC DNA]</scope>
    <source>
        <strain evidence="3 5">NBRC 14136</strain>
    </source>
</reference>
<gene>
    <name evidence="3" type="ORF">CFL01nite_03780</name>
    <name evidence="2" type="ORF">CFLV_07510</name>
</gene>
<dbReference type="EMBL" id="CP009246">
    <property type="protein sequence ID" value="APT87050.1"/>
    <property type="molecule type" value="Genomic_DNA"/>
</dbReference>
<keyword evidence="1" id="KW-1133">Transmembrane helix</keyword>
<feature type="transmembrane region" description="Helical" evidence="1">
    <location>
        <begin position="61"/>
        <end position="78"/>
    </location>
</feature>